<name>A0AAP4TY03_9GAMM</name>
<feature type="transmembrane region" description="Helical" evidence="1">
    <location>
        <begin position="271"/>
        <end position="289"/>
    </location>
</feature>
<keyword evidence="1" id="KW-0472">Membrane</keyword>
<feature type="domain" description="EamA" evidence="2">
    <location>
        <begin position="20"/>
        <end position="143"/>
    </location>
</feature>
<feature type="transmembrane region" description="Helical" evidence="1">
    <location>
        <begin position="43"/>
        <end position="60"/>
    </location>
</feature>
<evidence type="ECO:0000313" key="3">
    <source>
        <dbReference type="EMBL" id="MDO6672420.1"/>
    </source>
</evidence>
<dbReference type="Proteomes" id="UP001170481">
    <property type="component" value="Unassembled WGS sequence"/>
</dbReference>
<dbReference type="RefSeq" id="WP_303594055.1">
    <property type="nucleotide sequence ID" value="NZ_JAUORK010000011.1"/>
</dbReference>
<evidence type="ECO:0000256" key="1">
    <source>
        <dbReference type="SAM" id="Phobius"/>
    </source>
</evidence>
<dbReference type="Pfam" id="PF00892">
    <property type="entry name" value="EamA"/>
    <property type="match status" value="2"/>
</dbReference>
<feature type="transmembrane region" description="Helical" evidence="1">
    <location>
        <begin position="217"/>
        <end position="238"/>
    </location>
</feature>
<dbReference type="GO" id="GO:0016020">
    <property type="term" value="C:membrane"/>
    <property type="evidence" value="ECO:0007669"/>
    <property type="project" value="InterPro"/>
</dbReference>
<dbReference type="PANTHER" id="PTHR22911">
    <property type="entry name" value="ACYL-MALONYL CONDENSING ENZYME-RELATED"/>
    <property type="match status" value="1"/>
</dbReference>
<feature type="transmembrane region" description="Helical" evidence="1">
    <location>
        <begin position="12"/>
        <end position="31"/>
    </location>
</feature>
<dbReference type="PANTHER" id="PTHR22911:SF79">
    <property type="entry name" value="MOBA-LIKE NTP TRANSFERASE DOMAIN-CONTAINING PROTEIN"/>
    <property type="match status" value="1"/>
</dbReference>
<evidence type="ECO:0000259" key="2">
    <source>
        <dbReference type="Pfam" id="PF00892"/>
    </source>
</evidence>
<dbReference type="InterPro" id="IPR000620">
    <property type="entry name" value="EamA_dom"/>
</dbReference>
<comment type="caution">
    <text evidence="3">The sequence shown here is derived from an EMBL/GenBank/DDBJ whole genome shotgun (WGS) entry which is preliminary data.</text>
</comment>
<sequence length="292" mass="30734">MSGPAAPPANQPQALMSIHLGIALLGGTALFSKGVPLSALDITTWRSLLAGLFLLWLARLKWHVSLRLSGRDWALLGIAAALMAAHWVSYFHSMQVSSVATGMLALFTYPIFIVLLEPWVEGTRLKAKDLAAAGLVCIGVWLLVPGGDSSAQGDSLAGVLWGVFSGLLFAARNLLVRYRLSHLNPVLSMSVQALGVVVLTLPFVSGEIMDASPSTGIAMLVLAIVFTAAPHALMTFALGGLKAKTVGMIGCLQPVYGVLLAWLILGEVPTWLTLVGGSFIVAAAALETLRRS</sequence>
<feature type="domain" description="EamA" evidence="2">
    <location>
        <begin position="157"/>
        <end position="286"/>
    </location>
</feature>
<dbReference type="InterPro" id="IPR037185">
    <property type="entry name" value="EmrE-like"/>
</dbReference>
<organism evidence="3 4">
    <name type="scientific">Cobetia amphilecti</name>
    <dbReference type="NCBI Taxonomy" id="1055104"/>
    <lineage>
        <taxon>Bacteria</taxon>
        <taxon>Pseudomonadati</taxon>
        <taxon>Pseudomonadota</taxon>
        <taxon>Gammaproteobacteria</taxon>
        <taxon>Oceanospirillales</taxon>
        <taxon>Halomonadaceae</taxon>
        <taxon>Cobetia</taxon>
    </lineage>
</organism>
<reference evidence="3" key="1">
    <citation type="submission" date="2023-07" db="EMBL/GenBank/DDBJ databases">
        <title>Genome content predicts the carbon catabolic preferences of heterotrophic bacteria.</title>
        <authorList>
            <person name="Gralka M."/>
        </authorList>
    </citation>
    <scope>NUCLEOTIDE SEQUENCE</scope>
    <source>
        <strain evidence="3">C2R13</strain>
    </source>
</reference>
<dbReference type="EMBL" id="JAUORK010000011">
    <property type="protein sequence ID" value="MDO6672420.1"/>
    <property type="molecule type" value="Genomic_DNA"/>
</dbReference>
<feature type="transmembrane region" description="Helical" evidence="1">
    <location>
        <begin position="187"/>
        <end position="205"/>
    </location>
</feature>
<dbReference type="SUPFAM" id="SSF103481">
    <property type="entry name" value="Multidrug resistance efflux transporter EmrE"/>
    <property type="match status" value="2"/>
</dbReference>
<accession>A0AAP4TY03</accession>
<protein>
    <submittedName>
        <fullName evidence="3">DMT family transporter</fullName>
    </submittedName>
</protein>
<keyword evidence="1" id="KW-0812">Transmembrane</keyword>
<feature type="transmembrane region" description="Helical" evidence="1">
    <location>
        <begin position="156"/>
        <end position="175"/>
    </location>
</feature>
<feature type="transmembrane region" description="Helical" evidence="1">
    <location>
        <begin position="127"/>
        <end position="144"/>
    </location>
</feature>
<proteinExistence type="predicted"/>
<dbReference type="AlphaFoldDB" id="A0AAP4TY03"/>
<feature type="transmembrane region" description="Helical" evidence="1">
    <location>
        <begin position="96"/>
        <end position="115"/>
    </location>
</feature>
<keyword evidence="1" id="KW-1133">Transmembrane helix</keyword>
<feature type="transmembrane region" description="Helical" evidence="1">
    <location>
        <begin position="245"/>
        <end position="265"/>
    </location>
</feature>
<gene>
    <name evidence="3" type="ORF">Q4535_09845</name>
</gene>
<evidence type="ECO:0000313" key="4">
    <source>
        <dbReference type="Proteomes" id="UP001170481"/>
    </source>
</evidence>
<feature type="transmembrane region" description="Helical" evidence="1">
    <location>
        <begin position="72"/>
        <end position="90"/>
    </location>
</feature>